<sequence length="162" mass="18170">MNPISISALTKSVSYWDVWNCDLADAFMMHVLVDKVKHDIDYKLKQKAWAETNPTRDRSPEPNSSTEMATDPSKEKVGKLEARADDIESAFGANANNIFRVLTAVSRRLNTVADDVEDRVEHKFLAIKTDLAGFKNDMEYRMNALELKISECAIIASSVDSV</sequence>
<dbReference type="AlphaFoldDB" id="A0A7S2K5T5"/>
<proteinExistence type="predicted"/>
<gene>
    <name evidence="2" type="ORF">LDAN0321_LOCUS5862</name>
</gene>
<organism evidence="2">
    <name type="scientific">Leptocylindrus danicus</name>
    <dbReference type="NCBI Taxonomy" id="163516"/>
    <lineage>
        <taxon>Eukaryota</taxon>
        <taxon>Sar</taxon>
        <taxon>Stramenopiles</taxon>
        <taxon>Ochrophyta</taxon>
        <taxon>Bacillariophyta</taxon>
        <taxon>Coscinodiscophyceae</taxon>
        <taxon>Chaetocerotophycidae</taxon>
        <taxon>Leptocylindrales</taxon>
        <taxon>Leptocylindraceae</taxon>
        <taxon>Leptocylindrus</taxon>
    </lineage>
</organism>
<reference evidence="2" key="1">
    <citation type="submission" date="2021-01" db="EMBL/GenBank/DDBJ databases">
        <authorList>
            <person name="Corre E."/>
            <person name="Pelletier E."/>
            <person name="Niang G."/>
            <person name="Scheremetjew M."/>
            <person name="Finn R."/>
            <person name="Kale V."/>
            <person name="Holt S."/>
            <person name="Cochrane G."/>
            <person name="Meng A."/>
            <person name="Brown T."/>
            <person name="Cohen L."/>
        </authorList>
    </citation>
    <scope>NUCLEOTIDE SEQUENCE</scope>
    <source>
        <strain evidence="2">B650</strain>
    </source>
</reference>
<evidence type="ECO:0000313" key="2">
    <source>
        <dbReference type="EMBL" id="CAD9567260.1"/>
    </source>
</evidence>
<name>A0A7S2K5T5_9STRA</name>
<evidence type="ECO:0000256" key="1">
    <source>
        <dbReference type="SAM" id="MobiDB-lite"/>
    </source>
</evidence>
<feature type="region of interest" description="Disordered" evidence="1">
    <location>
        <begin position="51"/>
        <end position="79"/>
    </location>
</feature>
<protein>
    <submittedName>
        <fullName evidence="2">Uncharacterized protein</fullName>
    </submittedName>
</protein>
<accession>A0A7S2K5T5</accession>
<dbReference type="EMBL" id="HBGY01009274">
    <property type="protein sequence ID" value="CAD9567260.1"/>
    <property type="molecule type" value="Transcribed_RNA"/>
</dbReference>